<sequence>MRNTFRKQVVKGFYREASASTSVDAGNLLFLSESPLPDLCFHSLKATQLDVSKVRSSQ</sequence>
<organism evidence="1">
    <name type="scientific">Anguilla anguilla</name>
    <name type="common">European freshwater eel</name>
    <name type="synonym">Muraena anguilla</name>
    <dbReference type="NCBI Taxonomy" id="7936"/>
    <lineage>
        <taxon>Eukaryota</taxon>
        <taxon>Metazoa</taxon>
        <taxon>Chordata</taxon>
        <taxon>Craniata</taxon>
        <taxon>Vertebrata</taxon>
        <taxon>Euteleostomi</taxon>
        <taxon>Actinopterygii</taxon>
        <taxon>Neopterygii</taxon>
        <taxon>Teleostei</taxon>
        <taxon>Anguilliformes</taxon>
        <taxon>Anguillidae</taxon>
        <taxon>Anguilla</taxon>
    </lineage>
</organism>
<protein>
    <submittedName>
        <fullName evidence="1">Uncharacterized protein</fullName>
    </submittedName>
</protein>
<reference evidence="1" key="2">
    <citation type="journal article" date="2015" name="Fish Shellfish Immunol.">
        <title>Early steps in the European eel (Anguilla anguilla)-Vibrio vulnificus interaction in the gills: Role of the RtxA13 toxin.</title>
        <authorList>
            <person name="Callol A."/>
            <person name="Pajuelo D."/>
            <person name="Ebbesson L."/>
            <person name="Teles M."/>
            <person name="MacKenzie S."/>
            <person name="Amaro C."/>
        </authorList>
    </citation>
    <scope>NUCLEOTIDE SEQUENCE</scope>
</reference>
<evidence type="ECO:0000313" key="1">
    <source>
        <dbReference type="EMBL" id="JAH08422.1"/>
    </source>
</evidence>
<dbReference type="AlphaFoldDB" id="A0A0E9PVX4"/>
<reference evidence="1" key="1">
    <citation type="submission" date="2014-11" db="EMBL/GenBank/DDBJ databases">
        <authorList>
            <person name="Amaro Gonzalez C."/>
        </authorList>
    </citation>
    <scope>NUCLEOTIDE SEQUENCE</scope>
</reference>
<accession>A0A0E9PVX4</accession>
<name>A0A0E9PVX4_ANGAN</name>
<proteinExistence type="predicted"/>
<dbReference type="EMBL" id="GBXM01100155">
    <property type="protein sequence ID" value="JAH08422.1"/>
    <property type="molecule type" value="Transcribed_RNA"/>
</dbReference>